<evidence type="ECO:0000256" key="4">
    <source>
        <dbReference type="ARBA" id="ARBA00022553"/>
    </source>
</evidence>
<dbReference type="InterPro" id="IPR029016">
    <property type="entry name" value="GAF-like_dom_sf"/>
</dbReference>
<dbReference type="SMART" id="SM00387">
    <property type="entry name" value="HATPase_c"/>
    <property type="match status" value="1"/>
</dbReference>
<dbReference type="InterPro" id="IPR005467">
    <property type="entry name" value="His_kinase_dom"/>
</dbReference>
<keyword evidence="7" id="KW-0902">Two-component regulatory system</keyword>
<dbReference type="Gene3D" id="3.30.450.40">
    <property type="match status" value="1"/>
</dbReference>
<protein>
    <recommendedName>
        <fullName evidence="3">histidine kinase</fullName>
        <ecNumber evidence="3">2.7.13.3</ecNumber>
    </recommendedName>
</protein>
<dbReference type="CDD" id="cd00075">
    <property type="entry name" value="HATPase"/>
    <property type="match status" value="1"/>
</dbReference>
<evidence type="ECO:0000256" key="1">
    <source>
        <dbReference type="ARBA" id="ARBA00000085"/>
    </source>
</evidence>
<feature type="domain" description="Histidine kinase" evidence="8">
    <location>
        <begin position="201"/>
        <end position="417"/>
    </location>
</feature>
<evidence type="ECO:0000259" key="8">
    <source>
        <dbReference type="PROSITE" id="PS50109"/>
    </source>
</evidence>
<dbReference type="InterPro" id="IPR003018">
    <property type="entry name" value="GAF"/>
</dbReference>
<dbReference type="Gene3D" id="1.10.287.130">
    <property type="match status" value="1"/>
</dbReference>
<dbReference type="InterPro" id="IPR004358">
    <property type="entry name" value="Sig_transdc_His_kin-like_C"/>
</dbReference>
<accession>A0ABP6TDB2</accession>
<dbReference type="SUPFAM" id="SSF55781">
    <property type="entry name" value="GAF domain-like"/>
    <property type="match status" value="1"/>
</dbReference>
<evidence type="ECO:0000256" key="7">
    <source>
        <dbReference type="ARBA" id="ARBA00023012"/>
    </source>
</evidence>
<dbReference type="EC" id="2.7.13.3" evidence="3"/>
<dbReference type="PROSITE" id="PS50109">
    <property type="entry name" value="HIS_KIN"/>
    <property type="match status" value="1"/>
</dbReference>
<dbReference type="InterPro" id="IPR003594">
    <property type="entry name" value="HATPase_dom"/>
</dbReference>
<dbReference type="PANTHER" id="PTHR43711">
    <property type="entry name" value="TWO-COMPONENT HISTIDINE KINASE"/>
    <property type="match status" value="1"/>
</dbReference>
<evidence type="ECO:0000256" key="2">
    <source>
        <dbReference type="ARBA" id="ARBA00004236"/>
    </source>
</evidence>
<comment type="subcellular location">
    <subcellularLocation>
        <location evidence="2">Cell membrane</location>
    </subcellularLocation>
</comment>
<keyword evidence="5" id="KW-0808">Transferase</keyword>
<dbReference type="InterPro" id="IPR050736">
    <property type="entry name" value="Sensor_HK_Regulatory"/>
</dbReference>
<dbReference type="PANTHER" id="PTHR43711:SF28">
    <property type="entry name" value="SENSOR HISTIDINE KINASE YXDK"/>
    <property type="match status" value="1"/>
</dbReference>
<dbReference type="InterPro" id="IPR036097">
    <property type="entry name" value="HisK_dim/P_sf"/>
</dbReference>
<evidence type="ECO:0000313" key="9">
    <source>
        <dbReference type="EMBL" id="GAA3398871.1"/>
    </source>
</evidence>
<gene>
    <name evidence="9" type="ORF">GCM10020369_83410</name>
</gene>
<keyword evidence="10" id="KW-1185">Reference proteome</keyword>
<dbReference type="Proteomes" id="UP001501676">
    <property type="component" value="Unassembled WGS sequence"/>
</dbReference>
<dbReference type="CDD" id="cd00082">
    <property type="entry name" value="HisKA"/>
    <property type="match status" value="1"/>
</dbReference>
<name>A0ABP6TDB2_9ACTN</name>
<dbReference type="Gene3D" id="3.30.565.10">
    <property type="entry name" value="Histidine kinase-like ATPase, C-terminal domain"/>
    <property type="match status" value="1"/>
</dbReference>
<proteinExistence type="predicted"/>
<dbReference type="SUPFAM" id="SSF55874">
    <property type="entry name" value="ATPase domain of HSP90 chaperone/DNA topoisomerase II/histidine kinase"/>
    <property type="match status" value="1"/>
</dbReference>
<dbReference type="PRINTS" id="PR00344">
    <property type="entry name" value="BCTRLSENSOR"/>
</dbReference>
<dbReference type="SUPFAM" id="SSF47384">
    <property type="entry name" value="Homodimeric domain of signal transducing histidine kinase"/>
    <property type="match status" value="1"/>
</dbReference>
<reference evidence="10" key="1">
    <citation type="journal article" date="2019" name="Int. J. Syst. Evol. Microbiol.">
        <title>The Global Catalogue of Microorganisms (GCM) 10K type strain sequencing project: providing services to taxonomists for standard genome sequencing and annotation.</title>
        <authorList>
            <consortium name="The Broad Institute Genomics Platform"/>
            <consortium name="The Broad Institute Genome Sequencing Center for Infectious Disease"/>
            <person name="Wu L."/>
            <person name="Ma J."/>
        </authorList>
    </citation>
    <scope>NUCLEOTIDE SEQUENCE [LARGE SCALE GENOMIC DNA]</scope>
    <source>
        <strain evidence="10">JCM 9458</strain>
    </source>
</reference>
<dbReference type="Pfam" id="PF02518">
    <property type="entry name" value="HATPase_c"/>
    <property type="match status" value="1"/>
</dbReference>
<dbReference type="SMART" id="SM00065">
    <property type="entry name" value="GAF"/>
    <property type="match status" value="1"/>
</dbReference>
<comment type="caution">
    <text evidence="9">The sequence shown here is derived from an EMBL/GenBank/DDBJ whole genome shotgun (WGS) entry which is preliminary data.</text>
</comment>
<comment type="catalytic activity">
    <reaction evidence="1">
        <text>ATP + protein L-histidine = ADP + protein N-phospho-L-histidine.</text>
        <dbReference type="EC" id="2.7.13.3"/>
    </reaction>
</comment>
<dbReference type="InterPro" id="IPR003661">
    <property type="entry name" value="HisK_dim/P_dom"/>
</dbReference>
<evidence type="ECO:0000256" key="3">
    <source>
        <dbReference type="ARBA" id="ARBA00012438"/>
    </source>
</evidence>
<organism evidence="9 10">
    <name type="scientific">Cryptosporangium minutisporangium</name>
    <dbReference type="NCBI Taxonomy" id="113569"/>
    <lineage>
        <taxon>Bacteria</taxon>
        <taxon>Bacillati</taxon>
        <taxon>Actinomycetota</taxon>
        <taxon>Actinomycetes</taxon>
        <taxon>Cryptosporangiales</taxon>
        <taxon>Cryptosporangiaceae</taxon>
        <taxon>Cryptosporangium</taxon>
    </lineage>
</organism>
<keyword evidence="6 9" id="KW-0418">Kinase</keyword>
<dbReference type="GO" id="GO:0016301">
    <property type="term" value="F:kinase activity"/>
    <property type="evidence" value="ECO:0007669"/>
    <property type="project" value="UniProtKB-KW"/>
</dbReference>
<keyword evidence="4" id="KW-0597">Phosphoprotein</keyword>
<dbReference type="InterPro" id="IPR036890">
    <property type="entry name" value="HATPase_C_sf"/>
</dbReference>
<evidence type="ECO:0000256" key="6">
    <source>
        <dbReference type="ARBA" id="ARBA00022777"/>
    </source>
</evidence>
<dbReference type="SMART" id="SM00388">
    <property type="entry name" value="HisKA"/>
    <property type="match status" value="1"/>
</dbReference>
<dbReference type="EMBL" id="BAAAYN010000101">
    <property type="protein sequence ID" value="GAA3398871.1"/>
    <property type="molecule type" value="Genomic_DNA"/>
</dbReference>
<evidence type="ECO:0000256" key="5">
    <source>
        <dbReference type="ARBA" id="ARBA00022679"/>
    </source>
</evidence>
<sequence>MFTRYASMSCHYGRMGGPQRSAQEANRLRSLRDQQILDTGAEPEFDSIAQLAAEICEAPIALITLVDEDRQWFKARVGYEPQETALNASFCVRALDVPDLLEVPDTRDDARFADNPMVTGEPYIRFYAGSPMRVSDGHALGTVCVLDRTPRTLSAAQRRALRALARHATAEVELRRYAHEAAGHAGRAQELDELKDRILSTVGHELRTPLSSIRGYLEVLLDDSDRLDPVLARQFLGVMQRNSERLLHLVDDMLTAAEFGTGAFSLRLADVDLAALVTAVVEENRPLTDHQRVRLVLEAPERVVVSAARRPLEQALRHLLLNAIRYTAQGEIRVRVEDNPDPAVVVSDTGAGIAAEDLPRLFDPFYRSAEADADAVQGVGLGLTVVRAIVEAHGGRITIDSEPAQGTTVRLTLCAAGRAPSP</sequence>
<dbReference type="Pfam" id="PF01590">
    <property type="entry name" value="GAF"/>
    <property type="match status" value="1"/>
</dbReference>
<evidence type="ECO:0000313" key="10">
    <source>
        <dbReference type="Proteomes" id="UP001501676"/>
    </source>
</evidence>
<dbReference type="Pfam" id="PF00512">
    <property type="entry name" value="HisKA"/>
    <property type="match status" value="1"/>
</dbReference>